<dbReference type="AlphaFoldDB" id="A0A1L9N6M4"/>
<keyword evidence="3" id="KW-1185">Reference proteome</keyword>
<reference evidence="3" key="1">
    <citation type="journal article" date="2017" name="Genome Biol.">
        <title>Comparative genomics reveals high biological diversity and specific adaptations in the industrially and medically important fungal genus Aspergillus.</title>
        <authorList>
            <person name="de Vries R.P."/>
            <person name="Riley R."/>
            <person name="Wiebenga A."/>
            <person name="Aguilar-Osorio G."/>
            <person name="Amillis S."/>
            <person name="Uchima C.A."/>
            <person name="Anderluh G."/>
            <person name="Asadollahi M."/>
            <person name="Askin M."/>
            <person name="Barry K."/>
            <person name="Battaglia E."/>
            <person name="Bayram O."/>
            <person name="Benocci T."/>
            <person name="Braus-Stromeyer S.A."/>
            <person name="Caldana C."/>
            <person name="Canovas D."/>
            <person name="Cerqueira G.C."/>
            <person name="Chen F."/>
            <person name="Chen W."/>
            <person name="Choi C."/>
            <person name="Clum A."/>
            <person name="Dos Santos R.A."/>
            <person name="Damasio A.R."/>
            <person name="Diallinas G."/>
            <person name="Emri T."/>
            <person name="Fekete E."/>
            <person name="Flipphi M."/>
            <person name="Freyberg S."/>
            <person name="Gallo A."/>
            <person name="Gournas C."/>
            <person name="Habgood R."/>
            <person name="Hainaut M."/>
            <person name="Harispe M.L."/>
            <person name="Henrissat B."/>
            <person name="Hilden K.S."/>
            <person name="Hope R."/>
            <person name="Hossain A."/>
            <person name="Karabika E."/>
            <person name="Karaffa L."/>
            <person name="Karanyi Z."/>
            <person name="Krasevec N."/>
            <person name="Kuo A."/>
            <person name="Kusch H."/>
            <person name="LaButti K."/>
            <person name="Lagendijk E.L."/>
            <person name="Lapidus A."/>
            <person name="Levasseur A."/>
            <person name="Lindquist E."/>
            <person name="Lipzen A."/>
            <person name="Logrieco A.F."/>
            <person name="MacCabe A."/>
            <person name="Maekelae M.R."/>
            <person name="Malavazi I."/>
            <person name="Melin P."/>
            <person name="Meyer V."/>
            <person name="Mielnichuk N."/>
            <person name="Miskei M."/>
            <person name="Molnar A.P."/>
            <person name="Mule G."/>
            <person name="Ngan C.Y."/>
            <person name="Orejas M."/>
            <person name="Orosz E."/>
            <person name="Ouedraogo J.P."/>
            <person name="Overkamp K.M."/>
            <person name="Park H.-S."/>
            <person name="Perrone G."/>
            <person name="Piumi F."/>
            <person name="Punt P.J."/>
            <person name="Ram A.F."/>
            <person name="Ramon A."/>
            <person name="Rauscher S."/>
            <person name="Record E."/>
            <person name="Riano-Pachon D.M."/>
            <person name="Robert V."/>
            <person name="Roehrig J."/>
            <person name="Ruller R."/>
            <person name="Salamov A."/>
            <person name="Salih N.S."/>
            <person name="Samson R.A."/>
            <person name="Sandor E."/>
            <person name="Sanguinetti M."/>
            <person name="Schuetze T."/>
            <person name="Sepcic K."/>
            <person name="Shelest E."/>
            <person name="Sherlock G."/>
            <person name="Sophianopoulou V."/>
            <person name="Squina F.M."/>
            <person name="Sun H."/>
            <person name="Susca A."/>
            <person name="Todd R.B."/>
            <person name="Tsang A."/>
            <person name="Unkles S.E."/>
            <person name="van de Wiele N."/>
            <person name="van Rossen-Uffink D."/>
            <person name="Oliveira J.V."/>
            <person name="Vesth T.C."/>
            <person name="Visser J."/>
            <person name="Yu J.-H."/>
            <person name="Zhou M."/>
            <person name="Andersen M.R."/>
            <person name="Archer D.B."/>
            <person name="Baker S.E."/>
            <person name="Benoit I."/>
            <person name="Brakhage A.A."/>
            <person name="Braus G.H."/>
            <person name="Fischer R."/>
            <person name="Frisvad J.C."/>
            <person name="Goldman G.H."/>
            <person name="Houbraken J."/>
            <person name="Oakley B."/>
            <person name="Pocsi I."/>
            <person name="Scazzocchio C."/>
            <person name="Seiboth B."/>
            <person name="vanKuyk P.A."/>
            <person name="Wortman J."/>
            <person name="Dyer P.S."/>
            <person name="Grigoriev I.V."/>
        </authorList>
    </citation>
    <scope>NUCLEOTIDE SEQUENCE [LARGE SCALE GENOMIC DNA]</scope>
    <source>
        <strain evidence="3">CBS 134.48</strain>
    </source>
</reference>
<dbReference type="EMBL" id="KV878198">
    <property type="protein sequence ID" value="OJI84980.1"/>
    <property type="molecule type" value="Genomic_DNA"/>
</dbReference>
<accession>A0A1L9N6M4</accession>
<dbReference type="VEuPathDB" id="FungiDB:ASPTUDRAFT_550333"/>
<organism evidence="2 3">
    <name type="scientific">Aspergillus tubingensis (strain CBS 134.48)</name>
    <dbReference type="NCBI Taxonomy" id="767770"/>
    <lineage>
        <taxon>Eukaryota</taxon>
        <taxon>Fungi</taxon>
        <taxon>Dikarya</taxon>
        <taxon>Ascomycota</taxon>
        <taxon>Pezizomycotina</taxon>
        <taxon>Eurotiomycetes</taxon>
        <taxon>Eurotiomycetidae</taxon>
        <taxon>Eurotiales</taxon>
        <taxon>Aspergillaceae</taxon>
        <taxon>Aspergillus</taxon>
        <taxon>Aspergillus subgen. Circumdati</taxon>
    </lineage>
</organism>
<name>A0A1L9N6M4_ASPTC</name>
<evidence type="ECO:0000313" key="3">
    <source>
        <dbReference type="Proteomes" id="UP000184304"/>
    </source>
</evidence>
<feature type="region of interest" description="Disordered" evidence="1">
    <location>
        <begin position="48"/>
        <end position="77"/>
    </location>
</feature>
<sequence length="77" mass="8465">MPAKRTITKEGLRTSSLKIPPSFAYLGSGNSHTRAGCGGRSGWASWAWGSPTQASGPPRLRTQPRMISNQEPWPRHY</sequence>
<evidence type="ECO:0000256" key="1">
    <source>
        <dbReference type="SAM" id="MobiDB-lite"/>
    </source>
</evidence>
<dbReference type="Proteomes" id="UP000184304">
    <property type="component" value="Unassembled WGS sequence"/>
</dbReference>
<evidence type="ECO:0000313" key="2">
    <source>
        <dbReference type="EMBL" id="OJI84980.1"/>
    </source>
</evidence>
<protein>
    <submittedName>
        <fullName evidence="2">Uncharacterized protein</fullName>
    </submittedName>
</protein>
<proteinExistence type="predicted"/>
<gene>
    <name evidence="2" type="ORF">ASPTUDRAFT_550333</name>
</gene>